<evidence type="ECO:0000313" key="3">
    <source>
        <dbReference type="Proteomes" id="UP000287188"/>
    </source>
</evidence>
<evidence type="ECO:0000313" key="2">
    <source>
        <dbReference type="EMBL" id="GCE17132.1"/>
    </source>
</evidence>
<keyword evidence="1" id="KW-0812">Transmembrane</keyword>
<sequence length="54" mass="5751">MSLLAFIGFIIIHVSLVLIVHFQNNIRDIVLGSDRANFWLALGIAIAASGGQSG</sequence>
<evidence type="ECO:0000256" key="1">
    <source>
        <dbReference type="SAM" id="Phobius"/>
    </source>
</evidence>
<dbReference type="RefSeq" id="WP_161977101.1">
    <property type="nucleotide sequence ID" value="NZ_BIFS01000001.1"/>
</dbReference>
<name>A0A402ADL2_9CHLR</name>
<dbReference type="EMBL" id="BIFS01000001">
    <property type="protein sequence ID" value="GCE17132.1"/>
    <property type="molecule type" value="Genomic_DNA"/>
</dbReference>
<keyword evidence="3" id="KW-1185">Reference proteome</keyword>
<comment type="caution">
    <text evidence="2">The sequence shown here is derived from an EMBL/GenBank/DDBJ whole genome shotgun (WGS) entry which is preliminary data.</text>
</comment>
<reference evidence="3" key="1">
    <citation type="submission" date="2018-12" db="EMBL/GenBank/DDBJ databases">
        <title>Tengunoibacter tsumagoiensis gen. nov., sp. nov., Dictyobacter kobayashii sp. nov., D. alpinus sp. nov., and D. joshuensis sp. nov. and description of Dictyobacteraceae fam. nov. within the order Ktedonobacterales isolated from Tengu-no-mugimeshi.</title>
        <authorList>
            <person name="Wang C.M."/>
            <person name="Zheng Y."/>
            <person name="Sakai Y."/>
            <person name="Toyoda A."/>
            <person name="Minakuchi Y."/>
            <person name="Abe K."/>
            <person name="Yokota A."/>
            <person name="Yabe S."/>
        </authorList>
    </citation>
    <scope>NUCLEOTIDE SEQUENCE [LARGE SCALE GENOMIC DNA]</scope>
    <source>
        <strain evidence="3">Uno11</strain>
    </source>
</reference>
<keyword evidence="1" id="KW-1133">Transmembrane helix</keyword>
<dbReference type="Proteomes" id="UP000287188">
    <property type="component" value="Unassembled WGS sequence"/>
</dbReference>
<feature type="transmembrane region" description="Helical" evidence="1">
    <location>
        <begin position="6"/>
        <end position="24"/>
    </location>
</feature>
<gene>
    <name evidence="2" type="ORF">KDK_09320</name>
</gene>
<accession>A0A402ADL2</accession>
<protein>
    <submittedName>
        <fullName evidence="2">Uncharacterized protein</fullName>
    </submittedName>
</protein>
<organism evidence="2 3">
    <name type="scientific">Dictyobacter kobayashii</name>
    <dbReference type="NCBI Taxonomy" id="2014872"/>
    <lineage>
        <taxon>Bacteria</taxon>
        <taxon>Bacillati</taxon>
        <taxon>Chloroflexota</taxon>
        <taxon>Ktedonobacteria</taxon>
        <taxon>Ktedonobacterales</taxon>
        <taxon>Dictyobacteraceae</taxon>
        <taxon>Dictyobacter</taxon>
    </lineage>
</organism>
<keyword evidence="1" id="KW-0472">Membrane</keyword>
<proteinExistence type="predicted"/>
<dbReference type="AlphaFoldDB" id="A0A402ADL2"/>